<name>A0A133YFJ6_9FIRM</name>
<keyword evidence="10" id="KW-1185">Reference proteome</keyword>
<evidence type="ECO:0000256" key="1">
    <source>
        <dbReference type="ARBA" id="ARBA00004651"/>
    </source>
</evidence>
<evidence type="ECO:0000256" key="4">
    <source>
        <dbReference type="ARBA" id="ARBA00022692"/>
    </source>
</evidence>
<dbReference type="PANTHER" id="PTHR43227:SF11">
    <property type="entry name" value="BLL4140 PROTEIN"/>
    <property type="match status" value="1"/>
</dbReference>
<feature type="transmembrane region" description="Helical" evidence="7">
    <location>
        <begin position="30"/>
        <end position="56"/>
    </location>
</feature>
<accession>A0A133YFJ6</accession>
<dbReference type="AlphaFoldDB" id="A0A133YFJ6"/>
<dbReference type="InterPro" id="IPR035906">
    <property type="entry name" value="MetI-like_sf"/>
</dbReference>
<dbReference type="Proteomes" id="UP000070080">
    <property type="component" value="Unassembled WGS sequence"/>
</dbReference>
<evidence type="ECO:0000256" key="5">
    <source>
        <dbReference type="ARBA" id="ARBA00022989"/>
    </source>
</evidence>
<feature type="domain" description="ABC transmembrane type-1" evidence="8">
    <location>
        <begin position="89"/>
        <end position="304"/>
    </location>
</feature>
<keyword evidence="2 7" id="KW-0813">Transport</keyword>
<feature type="transmembrane region" description="Helical" evidence="7">
    <location>
        <begin position="95"/>
        <end position="114"/>
    </location>
</feature>
<feature type="transmembrane region" description="Helical" evidence="7">
    <location>
        <begin position="226"/>
        <end position="251"/>
    </location>
</feature>
<keyword evidence="3" id="KW-1003">Cell membrane</keyword>
<dbReference type="InterPro" id="IPR000515">
    <property type="entry name" value="MetI-like"/>
</dbReference>
<dbReference type="Pfam" id="PF00528">
    <property type="entry name" value="BPD_transp_1"/>
    <property type="match status" value="1"/>
</dbReference>
<keyword evidence="5 7" id="KW-1133">Transmembrane helix</keyword>
<dbReference type="GO" id="GO:0005886">
    <property type="term" value="C:plasma membrane"/>
    <property type="evidence" value="ECO:0007669"/>
    <property type="project" value="UniProtKB-SubCell"/>
</dbReference>
<feature type="transmembrane region" description="Helical" evidence="7">
    <location>
        <begin position="126"/>
        <end position="149"/>
    </location>
</feature>
<evidence type="ECO:0000256" key="2">
    <source>
        <dbReference type="ARBA" id="ARBA00022448"/>
    </source>
</evidence>
<reference evidence="10" key="1">
    <citation type="submission" date="2016-01" db="EMBL/GenBank/DDBJ databases">
        <authorList>
            <person name="Mitreva M."/>
            <person name="Pepin K.H."/>
            <person name="Mihindukulasuriya K.A."/>
            <person name="Fulton R."/>
            <person name="Fronick C."/>
            <person name="O'Laughlin M."/>
            <person name="Miner T."/>
            <person name="Herter B."/>
            <person name="Rosa B.A."/>
            <person name="Cordes M."/>
            <person name="Tomlinson C."/>
            <person name="Wollam A."/>
            <person name="Palsikar V.B."/>
            <person name="Mardis E.R."/>
            <person name="Wilson R.K."/>
        </authorList>
    </citation>
    <scope>NUCLEOTIDE SEQUENCE [LARGE SCALE GENOMIC DNA]</scope>
    <source>
        <strain evidence="10">KA00274</strain>
    </source>
</reference>
<feature type="transmembrane region" description="Helical" evidence="7">
    <location>
        <begin position="283"/>
        <end position="307"/>
    </location>
</feature>
<comment type="similarity">
    <text evidence="7">Belongs to the binding-protein-dependent transport system permease family.</text>
</comment>
<dbReference type="Gene3D" id="1.10.3720.10">
    <property type="entry name" value="MetI-like"/>
    <property type="match status" value="1"/>
</dbReference>
<dbReference type="CDD" id="cd06261">
    <property type="entry name" value="TM_PBP2"/>
    <property type="match status" value="1"/>
</dbReference>
<evidence type="ECO:0000256" key="3">
    <source>
        <dbReference type="ARBA" id="ARBA00022475"/>
    </source>
</evidence>
<evidence type="ECO:0000256" key="6">
    <source>
        <dbReference type="ARBA" id="ARBA00023136"/>
    </source>
</evidence>
<dbReference type="STRING" id="1497955.HMPREF1872_00549"/>
<dbReference type="RefSeq" id="WP_315574146.1">
    <property type="nucleotide sequence ID" value="NZ_JARFNM010000001.1"/>
</dbReference>
<dbReference type="EMBL" id="LSCV01000009">
    <property type="protein sequence ID" value="KXB41959.1"/>
    <property type="molecule type" value="Genomic_DNA"/>
</dbReference>
<comment type="subcellular location">
    <subcellularLocation>
        <location evidence="1 7">Cell membrane</location>
        <topology evidence="1 7">Multi-pass membrane protein</topology>
    </subcellularLocation>
</comment>
<dbReference type="InterPro" id="IPR050809">
    <property type="entry name" value="UgpAE/MalFG_permease"/>
</dbReference>
<evidence type="ECO:0000313" key="9">
    <source>
        <dbReference type="EMBL" id="KXB41959.1"/>
    </source>
</evidence>
<comment type="caution">
    <text evidence="9">The sequence shown here is derived from an EMBL/GenBank/DDBJ whole genome shotgun (WGS) entry which is preliminary data.</text>
</comment>
<dbReference type="PROSITE" id="PS50928">
    <property type="entry name" value="ABC_TM1"/>
    <property type="match status" value="1"/>
</dbReference>
<evidence type="ECO:0000313" key="10">
    <source>
        <dbReference type="Proteomes" id="UP000070080"/>
    </source>
</evidence>
<dbReference type="GO" id="GO:0055085">
    <property type="term" value="P:transmembrane transport"/>
    <property type="evidence" value="ECO:0007669"/>
    <property type="project" value="InterPro"/>
</dbReference>
<evidence type="ECO:0000256" key="7">
    <source>
        <dbReference type="RuleBase" id="RU363032"/>
    </source>
</evidence>
<protein>
    <submittedName>
        <fullName evidence="9">ABC transporter, permease protein</fullName>
    </submittedName>
</protein>
<dbReference type="SUPFAM" id="SSF161098">
    <property type="entry name" value="MetI-like"/>
    <property type="match status" value="1"/>
</dbReference>
<gene>
    <name evidence="9" type="ORF">HMPREF1872_00549</name>
</gene>
<dbReference type="PANTHER" id="PTHR43227">
    <property type="entry name" value="BLL4140 PROTEIN"/>
    <property type="match status" value="1"/>
</dbReference>
<keyword evidence="6 7" id="KW-0472">Membrane</keyword>
<organism evidence="9 10">
    <name type="scientific">Amygdalobacter nucleatus</name>
    <dbReference type="NCBI Taxonomy" id="3029274"/>
    <lineage>
        <taxon>Bacteria</taxon>
        <taxon>Bacillati</taxon>
        <taxon>Bacillota</taxon>
        <taxon>Clostridia</taxon>
        <taxon>Eubacteriales</taxon>
        <taxon>Oscillospiraceae</taxon>
        <taxon>Amygdalobacter</taxon>
    </lineage>
</organism>
<proteinExistence type="inferred from homology"/>
<feature type="transmembrane region" description="Helical" evidence="7">
    <location>
        <begin position="186"/>
        <end position="205"/>
    </location>
</feature>
<evidence type="ECO:0000259" key="8">
    <source>
        <dbReference type="PROSITE" id="PS50928"/>
    </source>
</evidence>
<keyword evidence="4 7" id="KW-0812">Transmembrane</keyword>
<dbReference type="PATRIC" id="fig|1497955.3.peg.530"/>
<sequence>MAAIGTDNMKTGRTLLLSKRPRYKNYNWQFWAIIALPLIWLIVFCYIPMAGVFLAFNNYSPAQGIFGSQFVGLKWFKQFLFGPYGMRTIINTLRLGVYSLIVGFPLPIILALFINEVGNKRFKKAVQMITYAPYFISLVVMVGMMMSLMDLRSGIFNQVIQSLGGKPINFFGDPNVFPHLYVWSSVWQNMGYSSIIYIAALAGVSKELQEAALVDGASRFQRIIHVDLPSIAPTIVMMLIFNVGSIMSIGFEKAYLMGNSVNASTSEIISTYLYKVSVQQGNYSYGVAVGLFNSIVSLLLFVVVNYLSKRLTDTSIW</sequence>